<feature type="compositionally biased region" description="Basic residues" evidence="1">
    <location>
        <begin position="40"/>
        <end position="51"/>
    </location>
</feature>
<comment type="caution">
    <text evidence="2">The sequence shown here is derived from an EMBL/GenBank/DDBJ whole genome shotgun (WGS) entry which is preliminary data.</text>
</comment>
<dbReference type="AlphaFoldDB" id="A0A7J8BEC7"/>
<proteinExistence type="predicted"/>
<keyword evidence="3" id="KW-1185">Reference proteome</keyword>
<protein>
    <submittedName>
        <fullName evidence="2">Uncharacterized protein</fullName>
    </submittedName>
</protein>
<feature type="compositionally biased region" description="Polar residues" evidence="1">
    <location>
        <begin position="122"/>
        <end position="134"/>
    </location>
</feature>
<sequence length="179" mass="18902">MQTQASRTWANVLCSPNGHGLSALCKAPCEAVRSALAKTSHGKARRVRAHVHSYAPRRGASAPPAPRTAQDGDVRFRVPAPGGALTGNPRIWTSPLPGTVCGSAHSHGPTFLHSDASGLSPGRTSLKGSGSESIDSCCPARPDKVITWQGFNMVQDPQSHPARHRVFSARERTALGRDS</sequence>
<gene>
    <name evidence="2" type="ORF">HJG63_009735</name>
</gene>
<evidence type="ECO:0000313" key="2">
    <source>
        <dbReference type="EMBL" id="KAF6397068.1"/>
    </source>
</evidence>
<dbReference type="EMBL" id="JACASE010000017">
    <property type="protein sequence ID" value="KAF6397068.1"/>
    <property type="molecule type" value="Genomic_DNA"/>
</dbReference>
<name>A0A7J8BEC7_ROUAE</name>
<reference evidence="2 3" key="1">
    <citation type="journal article" date="2020" name="Nature">
        <title>Six reference-quality genomes reveal evolution of bat adaptations.</title>
        <authorList>
            <person name="Jebb D."/>
            <person name="Huang Z."/>
            <person name="Pippel M."/>
            <person name="Hughes G.M."/>
            <person name="Lavrichenko K."/>
            <person name="Devanna P."/>
            <person name="Winkler S."/>
            <person name="Jermiin L.S."/>
            <person name="Skirmuntt E.C."/>
            <person name="Katzourakis A."/>
            <person name="Burkitt-Gray L."/>
            <person name="Ray D.A."/>
            <person name="Sullivan K.A.M."/>
            <person name="Roscito J.G."/>
            <person name="Kirilenko B.M."/>
            <person name="Davalos L.M."/>
            <person name="Corthals A.P."/>
            <person name="Power M.L."/>
            <person name="Jones G."/>
            <person name="Ransome R.D."/>
            <person name="Dechmann D.K.N."/>
            <person name="Locatelli A.G."/>
            <person name="Puechmaille S.J."/>
            <person name="Fedrigo O."/>
            <person name="Jarvis E.D."/>
            <person name="Hiller M."/>
            <person name="Vernes S.C."/>
            <person name="Myers E.W."/>
            <person name="Teeling E.C."/>
        </authorList>
    </citation>
    <scope>NUCLEOTIDE SEQUENCE [LARGE SCALE GENOMIC DNA]</scope>
    <source>
        <strain evidence="2">MRouAeg1</strain>
        <tissue evidence="2">Muscle</tissue>
    </source>
</reference>
<feature type="region of interest" description="Disordered" evidence="1">
    <location>
        <begin position="112"/>
        <end position="138"/>
    </location>
</feature>
<accession>A0A7J8BEC7</accession>
<feature type="region of interest" description="Disordered" evidence="1">
    <location>
        <begin position="40"/>
        <end position="73"/>
    </location>
</feature>
<dbReference type="Proteomes" id="UP000593571">
    <property type="component" value="Unassembled WGS sequence"/>
</dbReference>
<evidence type="ECO:0000256" key="1">
    <source>
        <dbReference type="SAM" id="MobiDB-lite"/>
    </source>
</evidence>
<organism evidence="2 3">
    <name type="scientific">Rousettus aegyptiacus</name>
    <name type="common">Egyptian fruit bat</name>
    <name type="synonym">Pteropus aegyptiacus</name>
    <dbReference type="NCBI Taxonomy" id="9407"/>
    <lineage>
        <taxon>Eukaryota</taxon>
        <taxon>Metazoa</taxon>
        <taxon>Chordata</taxon>
        <taxon>Craniata</taxon>
        <taxon>Vertebrata</taxon>
        <taxon>Euteleostomi</taxon>
        <taxon>Mammalia</taxon>
        <taxon>Eutheria</taxon>
        <taxon>Laurasiatheria</taxon>
        <taxon>Chiroptera</taxon>
        <taxon>Yinpterochiroptera</taxon>
        <taxon>Pteropodoidea</taxon>
        <taxon>Pteropodidae</taxon>
        <taxon>Rousettinae</taxon>
        <taxon>Rousettus</taxon>
    </lineage>
</organism>
<evidence type="ECO:0000313" key="3">
    <source>
        <dbReference type="Proteomes" id="UP000593571"/>
    </source>
</evidence>